<evidence type="ECO:0000313" key="2">
    <source>
        <dbReference type="Proteomes" id="UP000228859"/>
    </source>
</evidence>
<accession>A0A2D3WGL7</accession>
<proteinExistence type="predicted"/>
<gene>
    <name evidence="1" type="ORF">CFH83_00085</name>
</gene>
<dbReference type="Proteomes" id="UP000228859">
    <property type="component" value="Unassembled WGS sequence"/>
</dbReference>
<name>A0A2D3WGL7_9BACT</name>
<comment type="caution">
    <text evidence="1">The sequence shown here is derived from an EMBL/GenBank/DDBJ whole genome shotgun (WGS) entry which is preliminary data.</text>
</comment>
<organism evidence="1 2">
    <name type="scientific">Sulfuricurvum kujiense</name>
    <dbReference type="NCBI Taxonomy" id="148813"/>
    <lineage>
        <taxon>Bacteria</taxon>
        <taxon>Pseudomonadati</taxon>
        <taxon>Campylobacterota</taxon>
        <taxon>Epsilonproteobacteria</taxon>
        <taxon>Campylobacterales</taxon>
        <taxon>Sulfurimonadaceae</taxon>
        <taxon>Sulfuricurvum</taxon>
    </lineage>
</organism>
<reference evidence="1 2" key="1">
    <citation type="journal article" date="2017" name="Front. Microbiol.">
        <title>Comparative Genomic Analysis of the Class Epsilonproteobacteria and Proposed Reclassification to Epsilonbacteraeota (phyl. nov.).</title>
        <authorList>
            <person name="Waite D.W."/>
            <person name="Vanwonterghem I."/>
            <person name="Rinke C."/>
            <person name="Parks D.H."/>
            <person name="Zhang Y."/>
            <person name="Takai K."/>
            <person name="Sievert S.M."/>
            <person name="Simon J."/>
            <person name="Campbell B.J."/>
            <person name="Hanson T.E."/>
            <person name="Woyke T."/>
            <person name="Klotz M.G."/>
            <person name="Hugenholtz P."/>
        </authorList>
    </citation>
    <scope>NUCLEOTIDE SEQUENCE [LARGE SCALE GENOMIC DNA]</scope>
    <source>
        <strain evidence="1">UBA12443</strain>
    </source>
</reference>
<dbReference type="EMBL" id="DLUI01000002">
    <property type="protein sequence ID" value="DAB39558.1"/>
    <property type="molecule type" value="Genomic_DNA"/>
</dbReference>
<dbReference type="AlphaFoldDB" id="A0A2D3WGL7"/>
<sequence>MALSSIFSNIEKVYGKLIKGAFDEAKKQGAESTDTLYYMMTTTGKVLFDIKDRRSLEDSLIKIGGDVIQGFLLKLKHTGQALNVNTV</sequence>
<protein>
    <submittedName>
        <fullName evidence="1">Uncharacterized protein</fullName>
    </submittedName>
</protein>
<evidence type="ECO:0000313" key="1">
    <source>
        <dbReference type="EMBL" id="DAB39558.1"/>
    </source>
</evidence>
<dbReference type="RefSeq" id="WP_303662709.1">
    <property type="nucleotide sequence ID" value="NZ_DLUI01000002.1"/>
</dbReference>